<name>A0A5C5ZQI8_9BACT</name>
<evidence type="ECO:0000256" key="3">
    <source>
        <dbReference type="ARBA" id="ARBA00022723"/>
    </source>
</evidence>
<feature type="binding site" evidence="6">
    <location>
        <position position="75"/>
    </location>
    <ligand>
        <name>molybdate</name>
        <dbReference type="ChEBI" id="CHEBI:36264"/>
    </ligand>
</feature>
<sequence length="293" mass="30322">MKTLSAPQKLAATTLVTLTFWCAGCDFQGGENIATAGQDSLLVFAAASTTDALGEVIERYESLCGVRVRVNFGASSTLAQQLLQGAGADVFLSASPDWAEAIDDAGLAAERRPVVGNRLVVVAVTLDATPLAPPGAGDALAWLASPAVRRVAIADPEAVPAGVYARRAFEAAGNWERVRQKLLVGSHVRQVLAYVDQGGAEAGLVYATDAAVSPALRVVAAVDQELTGPIRYEAVLLHGGNADPHEHSSLGQGGGGREGAERFFEFLFTAEAQAVFRRHGFTPAGEGGGLEGG</sequence>
<evidence type="ECO:0000313" key="8">
    <source>
        <dbReference type="Proteomes" id="UP000315440"/>
    </source>
</evidence>
<dbReference type="GO" id="GO:0030973">
    <property type="term" value="F:molybdate ion binding"/>
    <property type="evidence" value="ECO:0007669"/>
    <property type="project" value="TreeGrafter"/>
</dbReference>
<proteinExistence type="inferred from homology"/>
<dbReference type="AlphaFoldDB" id="A0A5C5ZQI8"/>
<reference evidence="7 8" key="1">
    <citation type="submission" date="2019-02" db="EMBL/GenBank/DDBJ databases">
        <title>Deep-cultivation of Planctomycetes and their phenomic and genomic characterization uncovers novel biology.</title>
        <authorList>
            <person name="Wiegand S."/>
            <person name="Jogler M."/>
            <person name="Boedeker C."/>
            <person name="Pinto D."/>
            <person name="Vollmers J."/>
            <person name="Rivas-Marin E."/>
            <person name="Kohn T."/>
            <person name="Peeters S.H."/>
            <person name="Heuer A."/>
            <person name="Rast P."/>
            <person name="Oberbeckmann S."/>
            <person name="Bunk B."/>
            <person name="Jeske O."/>
            <person name="Meyerdierks A."/>
            <person name="Storesund J.E."/>
            <person name="Kallscheuer N."/>
            <person name="Luecker S."/>
            <person name="Lage O.M."/>
            <person name="Pohl T."/>
            <person name="Merkel B.J."/>
            <person name="Hornburger P."/>
            <person name="Mueller R.-W."/>
            <person name="Bruemmer F."/>
            <person name="Labrenz M."/>
            <person name="Spormann A.M."/>
            <person name="Op Den Camp H."/>
            <person name="Overmann J."/>
            <person name="Amann R."/>
            <person name="Jetten M.S.M."/>
            <person name="Mascher T."/>
            <person name="Medema M.H."/>
            <person name="Devos D.P."/>
            <person name="Kaster A.-K."/>
            <person name="Ovreas L."/>
            <person name="Rohde M."/>
            <person name="Galperin M.Y."/>
            <person name="Jogler C."/>
        </authorList>
    </citation>
    <scope>NUCLEOTIDE SEQUENCE [LARGE SCALE GENOMIC DNA]</scope>
    <source>
        <strain evidence="7 8">Mal64</strain>
    </source>
</reference>
<dbReference type="Proteomes" id="UP000315440">
    <property type="component" value="Unassembled WGS sequence"/>
</dbReference>
<evidence type="ECO:0000256" key="4">
    <source>
        <dbReference type="ARBA" id="ARBA00022729"/>
    </source>
</evidence>
<dbReference type="NCBIfam" id="TIGR01256">
    <property type="entry name" value="modA"/>
    <property type="match status" value="1"/>
</dbReference>
<dbReference type="FunFam" id="3.40.190.10:FF:000035">
    <property type="entry name" value="Molybdate ABC transporter substrate-binding protein"/>
    <property type="match status" value="1"/>
</dbReference>
<evidence type="ECO:0000256" key="1">
    <source>
        <dbReference type="ARBA" id="ARBA00009175"/>
    </source>
</evidence>
<comment type="similarity">
    <text evidence="1">Belongs to the bacterial solute-binding protein ModA family.</text>
</comment>
<feature type="binding site" evidence="6">
    <location>
        <position position="188"/>
    </location>
    <ligand>
        <name>molybdate</name>
        <dbReference type="ChEBI" id="CHEBI:36264"/>
    </ligand>
</feature>
<keyword evidence="2 6" id="KW-0500">Molybdenum</keyword>
<dbReference type="InterPro" id="IPR005950">
    <property type="entry name" value="ModA"/>
</dbReference>
<dbReference type="Pfam" id="PF13531">
    <property type="entry name" value="SBP_bac_11"/>
    <property type="match status" value="1"/>
</dbReference>
<organism evidence="7 8">
    <name type="scientific">Pseudobythopirellula maris</name>
    <dbReference type="NCBI Taxonomy" id="2527991"/>
    <lineage>
        <taxon>Bacteria</taxon>
        <taxon>Pseudomonadati</taxon>
        <taxon>Planctomycetota</taxon>
        <taxon>Planctomycetia</taxon>
        <taxon>Pirellulales</taxon>
        <taxon>Lacipirellulaceae</taxon>
        <taxon>Pseudobythopirellula</taxon>
    </lineage>
</organism>
<dbReference type="PANTHER" id="PTHR30632:SF0">
    <property type="entry name" value="SULFATE-BINDING PROTEIN"/>
    <property type="match status" value="1"/>
</dbReference>
<comment type="subunit">
    <text evidence="5">The complex is composed of two ATP-binding proteins (ModC), two transmembrane proteins (ModB) and a solute-binding protein (ModA).</text>
</comment>
<keyword evidence="8" id="KW-1185">Reference proteome</keyword>
<evidence type="ECO:0000256" key="2">
    <source>
        <dbReference type="ARBA" id="ARBA00022505"/>
    </source>
</evidence>
<dbReference type="GO" id="GO:1901359">
    <property type="term" value="F:tungstate binding"/>
    <property type="evidence" value="ECO:0007669"/>
    <property type="project" value="UniProtKB-ARBA"/>
</dbReference>
<evidence type="ECO:0000256" key="6">
    <source>
        <dbReference type="PIRSR" id="PIRSR004846-1"/>
    </source>
</evidence>
<dbReference type="SUPFAM" id="SSF53850">
    <property type="entry name" value="Periplasmic binding protein-like II"/>
    <property type="match status" value="1"/>
</dbReference>
<dbReference type="Gene3D" id="3.40.190.10">
    <property type="entry name" value="Periplasmic binding protein-like II"/>
    <property type="match status" value="2"/>
</dbReference>
<evidence type="ECO:0000256" key="5">
    <source>
        <dbReference type="ARBA" id="ARBA00062515"/>
    </source>
</evidence>
<comment type="caution">
    <text evidence="7">The sequence shown here is derived from an EMBL/GenBank/DDBJ whole genome shotgun (WGS) entry which is preliminary data.</text>
</comment>
<dbReference type="RefSeq" id="WP_197525313.1">
    <property type="nucleotide sequence ID" value="NZ_SJPQ01000001.1"/>
</dbReference>
<feature type="binding site" evidence="6">
    <location>
        <position position="161"/>
    </location>
    <ligand>
        <name>molybdate</name>
        <dbReference type="ChEBI" id="CHEBI:36264"/>
    </ligand>
</feature>
<protein>
    <submittedName>
        <fullName evidence="7">Molybdate-binding periplasmic protein</fullName>
    </submittedName>
</protein>
<feature type="binding site" evidence="6">
    <location>
        <position position="206"/>
    </location>
    <ligand>
        <name>molybdate</name>
        <dbReference type="ChEBI" id="CHEBI:36264"/>
    </ligand>
</feature>
<dbReference type="InterPro" id="IPR050682">
    <property type="entry name" value="ModA/WtpA"/>
</dbReference>
<gene>
    <name evidence="7" type="primary">modA</name>
    <name evidence="7" type="ORF">Mal64_01910</name>
</gene>
<dbReference type="GO" id="GO:0015689">
    <property type="term" value="P:molybdate ion transport"/>
    <property type="evidence" value="ECO:0007669"/>
    <property type="project" value="InterPro"/>
</dbReference>
<evidence type="ECO:0000313" key="7">
    <source>
        <dbReference type="EMBL" id="TWT89812.1"/>
    </source>
</evidence>
<dbReference type="PIRSF" id="PIRSF004846">
    <property type="entry name" value="ModA"/>
    <property type="match status" value="1"/>
</dbReference>
<keyword evidence="3 6" id="KW-0479">Metal-binding</keyword>
<keyword evidence="4" id="KW-0732">Signal</keyword>
<dbReference type="EMBL" id="SJPQ01000001">
    <property type="protein sequence ID" value="TWT89812.1"/>
    <property type="molecule type" value="Genomic_DNA"/>
</dbReference>
<dbReference type="GO" id="GO:0046872">
    <property type="term" value="F:metal ion binding"/>
    <property type="evidence" value="ECO:0007669"/>
    <property type="project" value="UniProtKB-KW"/>
</dbReference>
<feature type="binding site" evidence="6">
    <location>
        <position position="48"/>
    </location>
    <ligand>
        <name>molybdate</name>
        <dbReference type="ChEBI" id="CHEBI:36264"/>
    </ligand>
</feature>
<accession>A0A5C5ZQI8</accession>
<dbReference type="PANTHER" id="PTHR30632">
    <property type="entry name" value="MOLYBDATE-BINDING PERIPLASMIC PROTEIN"/>
    <property type="match status" value="1"/>
</dbReference>